<proteinExistence type="predicted"/>
<evidence type="ECO:0000313" key="3">
    <source>
        <dbReference type="EMBL" id="CAH8348033.1"/>
    </source>
</evidence>
<comment type="caution">
    <text evidence="3">The sequence shown here is derived from an EMBL/GenBank/DDBJ whole genome shotgun (WGS) entry which is preliminary data.</text>
</comment>
<dbReference type="InterPro" id="IPR029044">
    <property type="entry name" value="Nucleotide-diphossugar_trans"/>
</dbReference>
<dbReference type="AlphaFoldDB" id="A0ABC8K0H1"/>
<dbReference type="Proteomes" id="UP001642260">
    <property type="component" value="Unassembled WGS sequence"/>
</dbReference>
<protein>
    <recommendedName>
        <fullName evidence="2">Alpha 1,4-glycosyltransferase domain-containing protein</fullName>
    </recommendedName>
</protein>
<feature type="domain" description="Alpha 1,4-glycosyltransferase" evidence="2">
    <location>
        <begin position="543"/>
        <end position="664"/>
    </location>
</feature>
<dbReference type="Gene3D" id="3.90.550.20">
    <property type="match status" value="2"/>
</dbReference>
<gene>
    <name evidence="3" type="ORF">ERUC_LOCUS17269</name>
</gene>
<sequence length="672" mass="76679">MAWLRSHLSEFEVFKSTNLSEKFHQRVLESLNDECEVRFFMTWFSPADYFGNRELLAVESVFKTHPQGCLMIVSGSMDSPQGSTILKPLLDLGYKVVAATPDISLLLENTPAKTWFQEMKSCKRDPGRIPLSQNLSNLARLAILYKYGGVYLDTDFIVTRSFKGLKNSIGAQTVVEGDSKNWTRLNNAVLVFEKEHPLVYSFMEEFATTFDGNKWGHNGPYLVSRVVKRVQETIGNSFTVLPPVAFYPFNWIDIQRLFQTPRSRNDFTLLKADLVKLNKRSYGLHLWNKITKKIKIEKGTCTLSNVKPPFKPNVPLPMSTSSSSVSAVTSNQQEKEELDPLLPPPKASKSERISWFRRKLPELEILKSTTKSKRFHGRVLELYNNNCSAQFFMIWLSPAKSFGPREMLAVDTLFTTNPGACLVILSNSLDSPKGYTILKPLLDQGFNLVAVTPDIPFLVKNTPAEAWLKKLKSGKMDPGSIPLFMNLSDLTRLAVLYKYGGIYLDTDIIFLNSITGIRNAIGAQSLDPKTKRWTRLNNAVMVFDIYHPLMREFLQEYSTTFDGNKWGHNSPYLVSRVITRLGHKPEYNLTIFPPDAFYPVNWLKIPKLFKKPTTTREAEWVEKTVQDMKKGSYMIHLWNKVTRKMKTEEGSVMHKLINTHCTVCGNITYSHT</sequence>
<dbReference type="SUPFAM" id="SSF53448">
    <property type="entry name" value="Nucleotide-diphospho-sugar transferases"/>
    <property type="match status" value="2"/>
</dbReference>
<dbReference type="InterPro" id="IPR044789">
    <property type="entry name" value="Put_A1-4-GlycosylTfrase_plant"/>
</dbReference>
<feature type="region of interest" description="Disordered" evidence="1">
    <location>
        <begin position="313"/>
        <end position="348"/>
    </location>
</feature>
<dbReference type="InterPro" id="IPR007652">
    <property type="entry name" value="A1-4-GlycosylTfrase_dom"/>
</dbReference>
<keyword evidence="4" id="KW-1185">Reference proteome</keyword>
<feature type="domain" description="Alpha 1,4-glycosyltransferase" evidence="2">
    <location>
        <begin position="192"/>
        <end position="300"/>
    </location>
</feature>
<accession>A0ABC8K0H1</accession>
<dbReference type="InterPro" id="IPR007577">
    <property type="entry name" value="GlycoTrfase_DXD_sugar-bd_CS"/>
</dbReference>
<organism evidence="3 4">
    <name type="scientific">Eruca vesicaria subsp. sativa</name>
    <name type="common">Garden rocket</name>
    <name type="synonym">Eruca sativa</name>
    <dbReference type="NCBI Taxonomy" id="29727"/>
    <lineage>
        <taxon>Eukaryota</taxon>
        <taxon>Viridiplantae</taxon>
        <taxon>Streptophyta</taxon>
        <taxon>Embryophyta</taxon>
        <taxon>Tracheophyta</taxon>
        <taxon>Spermatophyta</taxon>
        <taxon>Magnoliopsida</taxon>
        <taxon>eudicotyledons</taxon>
        <taxon>Gunneridae</taxon>
        <taxon>Pentapetalae</taxon>
        <taxon>rosids</taxon>
        <taxon>malvids</taxon>
        <taxon>Brassicales</taxon>
        <taxon>Brassicaceae</taxon>
        <taxon>Brassiceae</taxon>
        <taxon>Eruca</taxon>
    </lineage>
</organism>
<dbReference type="PANTHER" id="PTHR46781">
    <property type="entry name" value="ALPHA 1,4-GLYCOSYLTRANSFERASE FAMILY PROTEIN"/>
    <property type="match status" value="1"/>
</dbReference>
<dbReference type="Pfam" id="PF04572">
    <property type="entry name" value="Gb3_synth"/>
    <property type="match status" value="2"/>
</dbReference>
<dbReference type="EMBL" id="CAKOAT010159155">
    <property type="protein sequence ID" value="CAH8348033.1"/>
    <property type="molecule type" value="Genomic_DNA"/>
</dbReference>
<feature type="compositionally biased region" description="Low complexity" evidence="1">
    <location>
        <begin position="319"/>
        <end position="330"/>
    </location>
</feature>
<evidence type="ECO:0000259" key="2">
    <source>
        <dbReference type="Pfam" id="PF04572"/>
    </source>
</evidence>
<dbReference type="PANTHER" id="PTHR46781:SF7">
    <property type="entry name" value="ALPHA 1,4-GLYCOSYLTRANSFERASE FAMILY PROTEIN"/>
    <property type="match status" value="1"/>
</dbReference>
<reference evidence="3 4" key="1">
    <citation type="submission" date="2022-03" db="EMBL/GenBank/DDBJ databases">
        <authorList>
            <person name="Macdonald S."/>
            <person name="Ahmed S."/>
            <person name="Newling K."/>
        </authorList>
    </citation>
    <scope>NUCLEOTIDE SEQUENCE [LARGE SCALE GENOMIC DNA]</scope>
</reference>
<evidence type="ECO:0000256" key="1">
    <source>
        <dbReference type="SAM" id="MobiDB-lite"/>
    </source>
</evidence>
<dbReference type="Pfam" id="PF04488">
    <property type="entry name" value="Gly_transf_sug"/>
    <property type="match status" value="2"/>
</dbReference>
<evidence type="ECO:0000313" key="4">
    <source>
        <dbReference type="Proteomes" id="UP001642260"/>
    </source>
</evidence>
<name>A0ABC8K0H1_ERUVS</name>